<keyword evidence="1" id="KW-0472">Membrane</keyword>
<protein>
    <submittedName>
        <fullName evidence="2">Uncharacterized protein</fullName>
    </submittedName>
</protein>
<organism evidence="2 3">
    <name type="scientific">Pacificimonas flava</name>
    <dbReference type="NCBI Taxonomy" id="1234595"/>
    <lineage>
        <taxon>Bacteria</taxon>
        <taxon>Pseudomonadati</taxon>
        <taxon>Pseudomonadota</taxon>
        <taxon>Alphaproteobacteria</taxon>
        <taxon>Sphingomonadales</taxon>
        <taxon>Sphingosinicellaceae</taxon>
        <taxon>Pacificimonas</taxon>
    </lineage>
</organism>
<name>A0A219B2E5_9SPHN</name>
<feature type="transmembrane region" description="Helical" evidence="1">
    <location>
        <begin position="12"/>
        <end position="32"/>
    </location>
</feature>
<evidence type="ECO:0000313" key="2">
    <source>
        <dbReference type="EMBL" id="OWV32527.1"/>
    </source>
</evidence>
<dbReference type="EMBL" id="NFZT01000001">
    <property type="protein sequence ID" value="OWV32527.1"/>
    <property type="molecule type" value="Genomic_DNA"/>
</dbReference>
<evidence type="ECO:0000256" key="1">
    <source>
        <dbReference type="SAM" id="Phobius"/>
    </source>
</evidence>
<comment type="caution">
    <text evidence="2">The sequence shown here is derived from an EMBL/GenBank/DDBJ whole genome shotgun (WGS) entry which is preliminary data.</text>
</comment>
<dbReference type="RefSeq" id="WP_088711323.1">
    <property type="nucleotide sequence ID" value="NZ_NFZT01000001.1"/>
</dbReference>
<feature type="transmembrane region" description="Helical" evidence="1">
    <location>
        <begin position="38"/>
        <end position="58"/>
    </location>
</feature>
<reference evidence="3" key="1">
    <citation type="submission" date="2017-05" db="EMBL/GenBank/DDBJ databases">
        <authorList>
            <person name="Lin X."/>
        </authorList>
    </citation>
    <scope>NUCLEOTIDE SEQUENCE [LARGE SCALE GENOMIC DNA]</scope>
    <source>
        <strain evidence="3">JLT2012</strain>
    </source>
</reference>
<evidence type="ECO:0000313" key="3">
    <source>
        <dbReference type="Proteomes" id="UP000198462"/>
    </source>
</evidence>
<sequence>MIKKSNRTFRLVSGAVLALVMMSATLVGWLVLGRHVELADFLLDGGFGFVGGFVLSGLRDRQPLP</sequence>
<gene>
    <name evidence="2" type="ORF">B5C34_03035</name>
</gene>
<keyword evidence="1" id="KW-0812">Transmembrane</keyword>
<accession>A0A219B2E5</accession>
<keyword evidence="3" id="KW-1185">Reference proteome</keyword>
<dbReference type="Proteomes" id="UP000198462">
    <property type="component" value="Unassembled WGS sequence"/>
</dbReference>
<dbReference type="AlphaFoldDB" id="A0A219B2E5"/>
<proteinExistence type="predicted"/>
<keyword evidence="1" id="KW-1133">Transmembrane helix</keyword>